<dbReference type="Proteomes" id="UP000184290">
    <property type="component" value="Unassembled WGS sequence"/>
</dbReference>
<protein>
    <submittedName>
        <fullName evidence="2">Glyoxalase-like domain-containing protein</fullName>
    </submittedName>
</protein>
<dbReference type="PROSITE" id="PS51819">
    <property type="entry name" value="VOC"/>
    <property type="match status" value="1"/>
</dbReference>
<dbReference type="InterPro" id="IPR025870">
    <property type="entry name" value="Glyoxalase-like_dom"/>
</dbReference>
<evidence type="ECO:0000259" key="1">
    <source>
        <dbReference type="PROSITE" id="PS51819"/>
    </source>
</evidence>
<dbReference type="SUPFAM" id="SSF54593">
    <property type="entry name" value="Glyoxalase/Bleomycin resistance protein/Dihydroxybiphenyl dioxygenase"/>
    <property type="match status" value="1"/>
</dbReference>
<feature type="domain" description="VOC" evidence="1">
    <location>
        <begin position="4"/>
        <end position="154"/>
    </location>
</feature>
<dbReference type="EMBL" id="FQZC01000002">
    <property type="protein sequence ID" value="SHJ17856.1"/>
    <property type="molecule type" value="Genomic_DNA"/>
</dbReference>
<name>A0ABY1IHH4_9HYPH</name>
<sequence length="274" mass="29604">MPRRIDHLVVTVRDLDAAGDFYHRLGFMVGARNRHPWGTENRLVQFRSSFIELITVGTDEGAIPPHAPGRFSFGAYVRDALRQRQGLAMLVLDSADAKADAARFAKAGIGDFEPFFFERKGRRPDGSETHVAFTLAFAVDAAAPDAGFFVCQQHYPENFWNPQFQAHPNGGRNIAGVTLAAAHPPAHEAFLAAFTGGVPQGDGVFPLDGGRIDVVPAEQGDGARFTAFAVAVPDIDAQADRLGAAGIAFERAGDRLTIPAETAYGVEIRFERAE</sequence>
<proteinExistence type="predicted"/>
<dbReference type="InterPro" id="IPR029068">
    <property type="entry name" value="Glyas_Bleomycin-R_OHBP_Dase"/>
</dbReference>
<dbReference type="InterPro" id="IPR037523">
    <property type="entry name" value="VOC_core"/>
</dbReference>
<dbReference type="RefSeq" id="WP_060604058.1">
    <property type="nucleotide sequence ID" value="NZ_FQZC01000002.1"/>
</dbReference>
<dbReference type="PANTHER" id="PTHR40265">
    <property type="entry name" value="BLL2707 PROTEIN"/>
    <property type="match status" value="1"/>
</dbReference>
<organism evidence="2 3">
    <name type="scientific">Aureimonas altamirensis DSM 21988</name>
    <dbReference type="NCBI Taxonomy" id="1121026"/>
    <lineage>
        <taxon>Bacteria</taxon>
        <taxon>Pseudomonadati</taxon>
        <taxon>Pseudomonadota</taxon>
        <taxon>Alphaproteobacteria</taxon>
        <taxon>Hyphomicrobiales</taxon>
        <taxon>Aurantimonadaceae</taxon>
        <taxon>Aureimonas</taxon>
    </lineage>
</organism>
<evidence type="ECO:0000313" key="2">
    <source>
        <dbReference type="EMBL" id="SHJ17856.1"/>
    </source>
</evidence>
<accession>A0ABY1IHH4</accession>
<dbReference type="PANTHER" id="PTHR40265:SF1">
    <property type="entry name" value="GLYOXALASE-LIKE DOMAIN-CONTAINING PROTEIN"/>
    <property type="match status" value="1"/>
</dbReference>
<evidence type="ECO:0000313" key="3">
    <source>
        <dbReference type="Proteomes" id="UP000184290"/>
    </source>
</evidence>
<dbReference type="Pfam" id="PF13468">
    <property type="entry name" value="Glyoxalase_3"/>
    <property type="match status" value="1"/>
</dbReference>
<dbReference type="Gene3D" id="3.10.180.10">
    <property type="entry name" value="2,3-Dihydroxybiphenyl 1,2-Dioxygenase, domain 1"/>
    <property type="match status" value="1"/>
</dbReference>
<comment type="caution">
    <text evidence="2">The sequence shown here is derived from an EMBL/GenBank/DDBJ whole genome shotgun (WGS) entry which is preliminary data.</text>
</comment>
<gene>
    <name evidence="2" type="ORF">SAMN02745911_1920</name>
</gene>
<keyword evidence="3" id="KW-1185">Reference proteome</keyword>
<reference evidence="2 3" key="1">
    <citation type="submission" date="2016-11" db="EMBL/GenBank/DDBJ databases">
        <authorList>
            <person name="Varghese N."/>
            <person name="Submissions S."/>
        </authorList>
    </citation>
    <scope>NUCLEOTIDE SEQUENCE [LARGE SCALE GENOMIC DNA]</scope>
    <source>
        <strain evidence="2 3">DSM 21988</strain>
    </source>
</reference>